<keyword evidence="1" id="KW-1133">Transmembrane helix</keyword>
<organism evidence="2 3">
    <name type="scientific">Ceratitis capitata</name>
    <name type="common">Mediterranean fruit fly</name>
    <name type="synonym">Tephritis capitata</name>
    <dbReference type="NCBI Taxonomy" id="7213"/>
    <lineage>
        <taxon>Eukaryota</taxon>
        <taxon>Metazoa</taxon>
        <taxon>Ecdysozoa</taxon>
        <taxon>Arthropoda</taxon>
        <taxon>Hexapoda</taxon>
        <taxon>Insecta</taxon>
        <taxon>Pterygota</taxon>
        <taxon>Neoptera</taxon>
        <taxon>Endopterygota</taxon>
        <taxon>Diptera</taxon>
        <taxon>Brachycera</taxon>
        <taxon>Muscomorpha</taxon>
        <taxon>Tephritoidea</taxon>
        <taxon>Tephritidae</taxon>
        <taxon>Ceratitis</taxon>
        <taxon>Ceratitis</taxon>
    </lineage>
</organism>
<sequence>MKLCEGRLLDECNIHVNIPIHIQLMSIFFVYTCIHAIHTYLPYIVYMLSSTSLPLRVESHLHSSIHNCTAVCVQVCVCVYVCMCVCFKNFVREAQLFVYALCFSLFYFCNAISVSLRLQVCNDITLLVFAQFSCLVAIACANRIGFLCMNMYKCIYVYVCMCVYLIFCCIASLMLFSLFCCFAFIQYSVTVFSFTTNSSTQCCASIQKSTYICIYVCIYVYV</sequence>
<dbReference type="Proteomes" id="UP000606786">
    <property type="component" value="Unassembled WGS sequence"/>
</dbReference>
<reference evidence="2" key="1">
    <citation type="submission" date="2020-11" db="EMBL/GenBank/DDBJ databases">
        <authorList>
            <person name="Whitehead M."/>
        </authorList>
    </citation>
    <scope>NUCLEOTIDE SEQUENCE</scope>
    <source>
        <strain evidence="2">EGII</strain>
    </source>
</reference>
<evidence type="ECO:0000313" key="2">
    <source>
        <dbReference type="EMBL" id="CAD6999428.1"/>
    </source>
</evidence>
<keyword evidence="1" id="KW-0812">Transmembrane</keyword>
<evidence type="ECO:0000313" key="3">
    <source>
        <dbReference type="Proteomes" id="UP000606786"/>
    </source>
</evidence>
<feature type="transmembrane region" description="Helical" evidence="1">
    <location>
        <begin position="124"/>
        <end position="144"/>
    </location>
</feature>
<dbReference type="AlphaFoldDB" id="A0A811UM73"/>
<keyword evidence="1" id="KW-0472">Membrane</keyword>
<proteinExistence type="predicted"/>
<accession>A0A811UM73</accession>
<dbReference type="EMBL" id="CAJHJT010000012">
    <property type="protein sequence ID" value="CAD6999428.1"/>
    <property type="molecule type" value="Genomic_DNA"/>
</dbReference>
<gene>
    <name evidence="2" type="ORF">CCAP1982_LOCUS7952</name>
</gene>
<evidence type="ECO:0000256" key="1">
    <source>
        <dbReference type="SAM" id="Phobius"/>
    </source>
</evidence>
<feature type="transmembrane region" description="Helical" evidence="1">
    <location>
        <begin position="156"/>
        <end position="185"/>
    </location>
</feature>
<comment type="caution">
    <text evidence="2">The sequence shown here is derived from an EMBL/GenBank/DDBJ whole genome shotgun (WGS) entry which is preliminary data.</text>
</comment>
<keyword evidence="3" id="KW-1185">Reference proteome</keyword>
<feature type="transmembrane region" description="Helical" evidence="1">
    <location>
        <begin position="24"/>
        <end position="44"/>
    </location>
</feature>
<name>A0A811UM73_CERCA</name>
<protein>
    <submittedName>
        <fullName evidence="2">(Mediterranean fruit fly) hypothetical protein</fullName>
    </submittedName>
</protein>
<feature type="transmembrane region" description="Helical" evidence="1">
    <location>
        <begin position="64"/>
        <end position="87"/>
    </location>
</feature>
<feature type="transmembrane region" description="Helical" evidence="1">
    <location>
        <begin position="96"/>
        <end position="118"/>
    </location>
</feature>